<gene>
    <name evidence="1" type="ORF">F9802_06565</name>
</gene>
<accession>A0A6I1FRZ2</accession>
<dbReference type="AlphaFoldDB" id="A0A6I1FRZ2"/>
<sequence>MRKFIKFSLVALLVLAAGTGAAIYYFAKVKNYDVADQKVDEIIEKQYSIKLPDGTSLPEGIKKDADGSVWIDKNGHYILENGSTVAPEKWMTENSQLGNSGIASANTLADGGNDPNKKVTVDTIKNRYASTFSNLQGQAENQLGTLVGQAKKEYTQKLANGEKINPAYFYQKYSNAADAVESKTDAAFNTVYNTLKNDLKNNNYSTSHAEPFKTSYENVKAQQRNELMKKVTGR</sequence>
<reference evidence="1 2" key="1">
    <citation type="submission" date="2019-10" db="EMBL/GenBank/DDBJ databases">
        <title>Bacillus aerolatum sp. nov., isolated from bioaerosol of sport playgrounds.</title>
        <authorList>
            <person name="Chen P."/>
            <person name="Zhang G."/>
        </authorList>
    </citation>
    <scope>NUCLEOTIDE SEQUENCE [LARGE SCALE GENOMIC DNA]</scope>
    <source>
        <strain evidence="1 2">CX253</strain>
    </source>
</reference>
<comment type="caution">
    <text evidence="1">The sequence shown here is derived from an EMBL/GenBank/DDBJ whole genome shotgun (WGS) entry which is preliminary data.</text>
</comment>
<dbReference type="Proteomes" id="UP000429595">
    <property type="component" value="Unassembled WGS sequence"/>
</dbReference>
<organism evidence="1 2">
    <name type="scientific">Bacillus aerolatus</name>
    <dbReference type="NCBI Taxonomy" id="2653354"/>
    <lineage>
        <taxon>Bacteria</taxon>
        <taxon>Bacillati</taxon>
        <taxon>Bacillota</taxon>
        <taxon>Bacilli</taxon>
        <taxon>Bacillales</taxon>
        <taxon>Bacillaceae</taxon>
        <taxon>Bacillus</taxon>
    </lineage>
</organism>
<evidence type="ECO:0000313" key="2">
    <source>
        <dbReference type="Proteomes" id="UP000429595"/>
    </source>
</evidence>
<dbReference type="EMBL" id="WEIO01000003">
    <property type="protein sequence ID" value="KAB7707410.1"/>
    <property type="molecule type" value="Genomic_DNA"/>
</dbReference>
<keyword evidence="2" id="KW-1185">Reference proteome</keyword>
<evidence type="ECO:0000313" key="1">
    <source>
        <dbReference type="EMBL" id="KAB7707410.1"/>
    </source>
</evidence>
<protein>
    <submittedName>
        <fullName evidence="1">Uncharacterized protein</fullName>
    </submittedName>
</protein>
<proteinExistence type="predicted"/>
<dbReference type="RefSeq" id="WP_152150374.1">
    <property type="nucleotide sequence ID" value="NZ_WEIO01000003.1"/>
</dbReference>
<name>A0A6I1FRZ2_9BACI</name>